<dbReference type="AlphaFoldDB" id="F0EWP0"/>
<organism evidence="1 2">
    <name type="scientific">Kingella denitrificans ATCC 33394</name>
    <dbReference type="NCBI Taxonomy" id="888741"/>
    <lineage>
        <taxon>Bacteria</taxon>
        <taxon>Pseudomonadati</taxon>
        <taxon>Pseudomonadota</taxon>
        <taxon>Betaproteobacteria</taxon>
        <taxon>Neisseriales</taxon>
        <taxon>Neisseriaceae</taxon>
        <taxon>Kingella</taxon>
    </lineage>
</organism>
<protein>
    <submittedName>
        <fullName evidence="1">Uncharacterized protein</fullName>
    </submittedName>
</protein>
<dbReference type="EMBL" id="AEWV01000006">
    <property type="protein sequence ID" value="EGC18121.1"/>
    <property type="molecule type" value="Genomic_DNA"/>
</dbReference>
<dbReference type="Proteomes" id="UP000004088">
    <property type="component" value="Unassembled WGS sequence"/>
</dbReference>
<sequence length="64" mass="6973">MQAAFEGAKSSLHFDSSLIKMRIPMTTLFAAQPPIAYNSSCPPTLALKLLAWAISLNFVQAPHK</sequence>
<keyword evidence="2" id="KW-1185">Reference proteome</keyword>
<evidence type="ECO:0000313" key="2">
    <source>
        <dbReference type="Proteomes" id="UP000004088"/>
    </source>
</evidence>
<name>F0EWP0_9NEIS</name>
<reference evidence="1 2" key="1">
    <citation type="submission" date="2011-01" db="EMBL/GenBank/DDBJ databases">
        <authorList>
            <person name="Muzny D."/>
            <person name="Qin X."/>
            <person name="Deng J."/>
            <person name="Jiang H."/>
            <person name="Liu Y."/>
            <person name="Qu J."/>
            <person name="Song X.-Z."/>
            <person name="Zhang L."/>
            <person name="Thornton R."/>
            <person name="Coyle M."/>
            <person name="Francisco L."/>
            <person name="Jackson L."/>
            <person name="Javaid M."/>
            <person name="Korchina V."/>
            <person name="Kovar C."/>
            <person name="Mata R."/>
            <person name="Mathew T."/>
            <person name="Ngo R."/>
            <person name="Nguyen L."/>
            <person name="Nguyen N."/>
            <person name="Okwuonu G."/>
            <person name="Ongeri F."/>
            <person name="Pham C."/>
            <person name="Simmons D."/>
            <person name="Wilczek-Boney K."/>
            <person name="Hale W."/>
            <person name="Jakkamsetti A."/>
            <person name="Pham P."/>
            <person name="Ruth R."/>
            <person name="San Lucas F."/>
            <person name="Warren J."/>
            <person name="Zhang J."/>
            <person name="Zhao Z."/>
            <person name="Zhou C."/>
            <person name="Zhu D."/>
            <person name="Lee S."/>
            <person name="Bess C."/>
            <person name="Blankenburg K."/>
            <person name="Forbes L."/>
            <person name="Fu Q."/>
            <person name="Gubbala S."/>
            <person name="Hirani K."/>
            <person name="Jayaseelan J.C."/>
            <person name="Lara F."/>
            <person name="Munidasa M."/>
            <person name="Palculict T."/>
            <person name="Patil S."/>
            <person name="Pu L.-L."/>
            <person name="Saada N."/>
            <person name="Tang L."/>
            <person name="Weissenberger G."/>
            <person name="Zhu Y."/>
            <person name="Hemphill L."/>
            <person name="Shang Y."/>
            <person name="Youmans B."/>
            <person name="Ayvaz T."/>
            <person name="Ross M."/>
            <person name="Santibanez J."/>
            <person name="Aqrawi P."/>
            <person name="Gross S."/>
            <person name="Joshi V."/>
            <person name="Fowler G."/>
            <person name="Nazareth L."/>
            <person name="Reid J."/>
            <person name="Worley K."/>
            <person name="Petrosino J."/>
            <person name="Highlander S."/>
            <person name="Gibbs R."/>
        </authorList>
    </citation>
    <scope>NUCLEOTIDE SEQUENCE [LARGE SCALE GENOMIC DNA]</scope>
    <source>
        <strain evidence="1 2">ATCC 33394</strain>
    </source>
</reference>
<comment type="caution">
    <text evidence="1">The sequence shown here is derived from an EMBL/GenBank/DDBJ whole genome shotgun (WGS) entry which is preliminary data.</text>
</comment>
<accession>F0EWP0</accession>
<proteinExistence type="predicted"/>
<dbReference type="STRING" id="888741.HMPREF9098_0270"/>
<gene>
    <name evidence="1" type="ORF">HMPREF9098_0270</name>
</gene>
<evidence type="ECO:0000313" key="1">
    <source>
        <dbReference type="EMBL" id="EGC18121.1"/>
    </source>
</evidence>
<dbReference type="HOGENOM" id="CLU_2861781_0_0_4"/>